<protein>
    <submittedName>
        <fullName evidence="1">Uncharacterized protein</fullName>
    </submittedName>
</protein>
<name>A0A2Z6UXH0_MICAE</name>
<dbReference type="Proteomes" id="UP000248272">
    <property type="component" value="Unassembled WGS sequence"/>
</dbReference>
<dbReference type="AlphaFoldDB" id="A0A2Z6UXH0"/>
<evidence type="ECO:0000313" key="1">
    <source>
        <dbReference type="EMBL" id="GBL11953.1"/>
    </source>
</evidence>
<evidence type="ECO:0000313" key="2">
    <source>
        <dbReference type="Proteomes" id="UP000248272"/>
    </source>
</evidence>
<sequence length="204" mass="21879">MVDDVARNGQPIDVEEHHARQCVADDVVNLIVGDRPVITADATAITQTKPDGRIGRILNQVVANRQVVIGVGSRLTANCRCSAVEGHAIYRDTVGGDGDVACQRTLSAASAAAGDTSVRTEDRQGLVDNEIFGISTSRHNHGVTGTRCVNRRLDRGKTASPHEQELAGFGTIKDLNIDQLICAFGGTCGHLPESRLFTDHLFRQ</sequence>
<comment type="caution">
    <text evidence="1">The sequence shown here is derived from an EMBL/GenBank/DDBJ whole genome shotgun (WGS) entry which is preliminary data.</text>
</comment>
<dbReference type="EMBL" id="BDSG01000105">
    <property type="protein sequence ID" value="GBL11953.1"/>
    <property type="molecule type" value="Genomic_DNA"/>
</dbReference>
<organism evidence="1 2">
    <name type="scientific">Microcystis aeruginosa Sj</name>
    <dbReference type="NCBI Taxonomy" id="1979544"/>
    <lineage>
        <taxon>Bacteria</taxon>
        <taxon>Bacillati</taxon>
        <taxon>Cyanobacteriota</taxon>
        <taxon>Cyanophyceae</taxon>
        <taxon>Oscillatoriophycideae</taxon>
        <taxon>Chroococcales</taxon>
        <taxon>Microcystaceae</taxon>
        <taxon>Microcystis</taxon>
    </lineage>
</organism>
<reference evidence="1 2" key="1">
    <citation type="journal article" date="2018" name="Front. Microbiol.">
        <title>Adaptation of the Freshwater Bloom-Forming Cyanobacterium Microcystis aeruginosa to Brackish Water Is Driven by Recent Horizontal Transfer of Sucrose Genes.</title>
        <authorList>
            <person name="Tanabe Y."/>
            <person name="Hodoki Y."/>
            <person name="Sano T."/>
            <person name="Tada K."/>
            <person name="Watanabe M.M."/>
        </authorList>
    </citation>
    <scope>NUCLEOTIDE SEQUENCE [LARGE SCALE GENOMIC DNA]</scope>
    <source>
        <strain evidence="1 2">Sj</strain>
    </source>
</reference>
<accession>A0A2Z6UXH0</accession>
<gene>
    <name evidence="1" type="ORF">MSj_03463</name>
</gene>
<proteinExistence type="predicted"/>